<dbReference type="NCBIfam" id="TIGR01135">
    <property type="entry name" value="glmS"/>
    <property type="match status" value="1"/>
</dbReference>
<keyword evidence="4 8" id="KW-0032">Aminotransferase</keyword>
<dbReference type="CDD" id="cd05008">
    <property type="entry name" value="SIS_GlmS_GlmD_1"/>
    <property type="match status" value="1"/>
</dbReference>
<feature type="active site" description="For Fru-6P isomerization activity" evidence="8">
    <location>
        <position position="633"/>
    </location>
</feature>
<feature type="active site" description="Nucleophile; for GATase activity" evidence="8">
    <location>
        <position position="2"/>
    </location>
</feature>
<dbReference type="Gene3D" id="3.60.20.10">
    <property type="entry name" value="Glutamine Phosphoribosylpyrophosphate, subunit 1, domain 1"/>
    <property type="match status" value="1"/>
</dbReference>
<comment type="function">
    <text evidence="8">Catalyzes the first step in hexosamine metabolism, converting fructose-6P into glucosamine-6P using glutamine as a nitrogen source.</text>
</comment>
<dbReference type="InterPro" id="IPR001347">
    <property type="entry name" value="SIS_dom"/>
</dbReference>
<keyword evidence="7" id="KW-0315">Glutamine amidotransferase</keyword>
<keyword evidence="6" id="KW-0677">Repeat</keyword>
<feature type="domain" description="SIS" evidence="10">
    <location>
        <begin position="487"/>
        <end position="628"/>
    </location>
</feature>
<dbReference type="SUPFAM" id="SSF53697">
    <property type="entry name" value="SIS domain"/>
    <property type="match status" value="1"/>
</dbReference>
<dbReference type="CDD" id="cd00714">
    <property type="entry name" value="GFAT"/>
    <property type="match status" value="1"/>
</dbReference>
<comment type="catalytic activity">
    <reaction evidence="1 8">
        <text>D-fructose 6-phosphate + L-glutamine = D-glucosamine 6-phosphate + L-glutamate</text>
        <dbReference type="Rhea" id="RHEA:13237"/>
        <dbReference type="ChEBI" id="CHEBI:29985"/>
        <dbReference type="ChEBI" id="CHEBI:58359"/>
        <dbReference type="ChEBI" id="CHEBI:58725"/>
        <dbReference type="ChEBI" id="CHEBI:61527"/>
        <dbReference type="EC" id="2.6.1.16"/>
    </reaction>
</comment>
<dbReference type="CDD" id="cd05009">
    <property type="entry name" value="SIS_GlmS_GlmD_2"/>
    <property type="match status" value="1"/>
</dbReference>
<dbReference type="PROSITE" id="PS51464">
    <property type="entry name" value="SIS"/>
    <property type="match status" value="2"/>
</dbReference>
<organism evidence="11 12">
    <name type="scientific">Comamonas guangdongensis</name>
    <dbReference type="NCBI Taxonomy" id="510515"/>
    <lineage>
        <taxon>Bacteria</taxon>
        <taxon>Pseudomonadati</taxon>
        <taxon>Pseudomonadota</taxon>
        <taxon>Betaproteobacteria</taxon>
        <taxon>Burkholderiales</taxon>
        <taxon>Comamonadaceae</taxon>
        <taxon>Comamonas</taxon>
    </lineage>
</organism>
<dbReference type="HAMAP" id="MF_00164">
    <property type="entry name" value="GlmS"/>
    <property type="match status" value="1"/>
</dbReference>
<comment type="subunit">
    <text evidence="8">Homodimer.</text>
</comment>
<dbReference type="EMBL" id="JBFYGN010000022">
    <property type="protein sequence ID" value="MEX8194532.1"/>
    <property type="molecule type" value="Genomic_DNA"/>
</dbReference>
<keyword evidence="8" id="KW-0963">Cytoplasm</keyword>
<keyword evidence="12" id="KW-1185">Reference proteome</keyword>
<dbReference type="InterPro" id="IPR047084">
    <property type="entry name" value="GFAT_N"/>
</dbReference>
<dbReference type="RefSeq" id="WP_369339712.1">
    <property type="nucleotide sequence ID" value="NZ_JBFYGN010000022.1"/>
</dbReference>
<accession>A0ABV3ZYB7</accession>
<dbReference type="PANTHER" id="PTHR10937">
    <property type="entry name" value="GLUCOSAMINE--FRUCTOSE-6-PHOSPHATE AMINOTRANSFERASE, ISOMERIZING"/>
    <property type="match status" value="1"/>
</dbReference>
<dbReference type="InterPro" id="IPR017932">
    <property type="entry name" value="GATase_2_dom"/>
</dbReference>
<evidence type="ECO:0000259" key="9">
    <source>
        <dbReference type="PROSITE" id="PS51278"/>
    </source>
</evidence>
<reference evidence="11 12" key="1">
    <citation type="journal article" date="2013" name="Int. J. Syst. Evol. Microbiol.">
        <title>Comamonas guangdongensis sp. nov., isolated from subterranean forest sediment, and emended description of the genus Comamonas.</title>
        <authorList>
            <person name="Zhang J."/>
            <person name="Wang Y."/>
            <person name="Zhou S."/>
            <person name="Wu C."/>
            <person name="He J."/>
            <person name="Li F."/>
        </authorList>
    </citation>
    <scope>NUCLEOTIDE SEQUENCE [LARGE SCALE GENOMIC DNA]</scope>
    <source>
        <strain evidence="11 12">CCTCC AB2011133</strain>
    </source>
</reference>
<proteinExistence type="inferred from homology"/>
<feature type="domain" description="SIS" evidence="10">
    <location>
        <begin position="314"/>
        <end position="454"/>
    </location>
</feature>
<dbReference type="SUPFAM" id="SSF56235">
    <property type="entry name" value="N-terminal nucleophile aminohydrolases (Ntn hydrolases)"/>
    <property type="match status" value="1"/>
</dbReference>
<keyword evidence="5 8" id="KW-0808">Transferase</keyword>
<sequence length="638" mass="68988">MCGIVASVSYRNIVPVLVQGLQRLEYRGYDSCGVAVQAVDADGLSQGLQRARSTARVAELMEQVRTEHVHGLTGIAHTRWATHGEPAVRNAHPHFSHGPGISPVADADAPARVALVHNGIIENYEALRAELQAKGYVFASQTDTEVIAHLVDSLYGGDLFEAVQAATARLHGAFAIGVMHKDEPHRVVGARAGSPLILGVGKEGGENFLASDAMALAGVTDQIVYLEEGDLVDLQPGRYWIVSRSGERLDEKRRPVKTVLAHSGAAELGPYRHYMQKEIFEQPRAIGDTLEGLQNIVPELFDGVTPEGKTGTAAWRVFKEIDRVLILACGTSYYSGCAAKYWIEGLAGIPCNVEVASEYRYRTSVPDPRTLVVTISQSGETADTLAALRHAQSLGMQHTLTICNVATSAMVRECALAYITRAGVEIGVASTKAFTTQLAGLFLLTLALAQSKGRLTEEKEQQYLTAMRHLPVALQSVLALEPQIISWAEDFAKKENALFLGRGIHYPIALEGALKLKEISYIHAEAYPAGELKHGPLALVDSAMPVVTVAPNDELLEKLKSNMQEVRARGGVLYVLADAKTNIDSSEGMHVIRMPENYGALSPILHVVPLQLLAYHTAVARGTDVDKPRNLAKSVTVE</sequence>
<dbReference type="PANTHER" id="PTHR10937:SF0">
    <property type="entry name" value="GLUTAMINE--FRUCTOSE-6-PHOSPHATE TRANSAMINASE (ISOMERIZING)"/>
    <property type="match status" value="1"/>
</dbReference>
<evidence type="ECO:0000256" key="2">
    <source>
        <dbReference type="ARBA" id="ARBA00012916"/>
    </source>
</evidence>
<evidence type="ECO:0000256" key="5">
    <source>
        <dbReference type="ARBA" id="ARBA00022679"/>
    </source>
</evidence>
<dbReference type="InterPro" id="IPR029055">
    <property type="entry name" value="Ntn_hydrolases_N"/>
</dbReference>
<evidence type="ECO:0000256" key="8">
    <source>
        <dbReference type="HAMAP-Rule" id="MF_00164"/>
    </source>
</evidence>
<evidence type="ECO:0000313" key="11">
    <source>
        <dbReference type="EMBL" id="MEX8194532.1"/>
    </source>
</evidence>
<dbReference type="EC" id="2.6.1.16" evidence="2 8"/>
<dbReference type="Proteomes" id="UP001561046">
    <property type="component" value="Unassembled WGS sequence"/>
</dbReference>
<dbReference type="Pfam" id="PF13522">
    <property type="entry name" value="GATase_6"/>
    <property type="match status" value="1"/>
</dbReference>
<dbReference type="NCBIfam" id="NF001484">
    <property type="entry name" value="PRK00331.1"/>
    <property type="match status" value="1"/>
</dbReference>
<dbReference type="InterPro" id="IPR046348">
    <property type="entry name" value="SIS_dom_sf"/>
</dbReference>
<evidence type="ECO:0000256" key="1">
    <source>
        <dbReference type="ARBA" id="ARBA00001031"/>
    </source>
</evidence>
<dbReference type="Gene3D" id="3.40.50.10490">
    <property type="entry name" value="Glucose-6-phosphate isomerase like protein, domain 1"/>
    <property type="match status" value="2"/>
</dbReference>
<evidence type="ECO:0000256" key="4">
    <source>
        <dbReference type="ARBA" id="ARBA00022576"/>
    </source>
</evidence>
<evidence type="ECO:0000256" key="7">
    <source>
        <dbReference type="ARBA" id="ARBA00022962"/>
    </source>
</evidence>
<dbReference type="Pfam" id="PF01380">
    <property type="entry name" value="SIS"/>
    <property type="match status" value="2"/>
</dbReference>
<dbReference type="GO" id="GO:0004360">
    <property type="term" value="F:glutamine-fructose-6-phosphate transaminase (isomerizing) activity"/>
    <property type="evidence" value="ECO:0007669"/>
    <property type="project" value="UniProtKB-EC"/>
</dbReference>
<protein>
    <recommendedName>
        <fullName evidence="3 8">Glutamine--fructose-6-phosphate aminotransferase [isomerizing]</fullName>
        <ecNumber evidence="2 8">2.6.1.16</ecNumber>
    </recommendedName>
    <alternativeName>
        <fullName evidence="8">D-fructose-6-phosphate amidotransferase</fullName>
    </alternativeName>
    <alternativeName>
        <fullName evidence="8">GFAT</fullName>
    </alternativeName>
    <alternativeName>
        <fullName evidence="8">Glucosamine-6-phosphate synthase</fullName>
    </alternativeName>
    <alternativeName>
        <fullName evidence="8">Hexosephosphate aminotransferase</fullName>
    </alternativeName>
    <alternativeName>
        <fullName evidence="8">L-glutamine--D-fructose-6-phosphate amidotransferase</fullName>
    </alternativeName>
</protein>
<evidence type="ECO:0000256" key="6">
    <source>
        <dbReference type="ARBA" id="ARBA00022737"/>
    </source>
</evidence>
<dbReference type="PROSITE" id="PS51278">
    <property type="entry name" value="GATASE_TYPE_2"/>
    <property type="match status" value="1"/>
</dbReference>
<feature type="domain" description="Glutamine amidotransferase type-2" evidence="9">
    <location>
        <begin position="2"/>
        <end position="237"/>
    </location>
</feature>
<feature type="initiator methionine" description="Removed" evidence="8">
    <location>
        <position position="1"/>
    </location>
</feature>
<evidence type="ECO:0000313" key="12">
    <source>
        <dbReference type="Proteomes" id="UP001561046"/>
    </source>
</evidence>
<dbReference type="InterPro" id="IPR005855">
    <property type="entry name" value="GFAT"/>
</dbReference>
<evidence type="ECO:0000256" key="3">
    <source>
        <dbReference type="ARBA" id="ARBA00016090"/>
    </source>
</evidence>
<gene>
    <name evidence="8 11" type="primary">glmS</name>
    <name evidence="11" type="ORF">AB6724_16990</name>
</gene>
<name>A0ABV3ZYB7_9BURK</name>
<comment type="subcellular location">
    <subcellularLocation>
        <location evidence="8">Cytoplasm</location>
    </subcellularLocation>
</comment>
<evidence type="ECO:0000259" key="10">
    <source>
        <dbReference type="PROSITE" id="PS51464"/>
    </source>
</evidence>
<dbReference type="InterPro" id="IPR035466">
    <property type="entry name" value="GlmS/AgaS_SIS"/>
</dbReference>
<dbReference type="InterPro" id="IPR035490">
    <property type="entry name" value="GlmS/FrlB_SIS"/>
</dbReference>
<comment type="caution">
    <text evidence="11">The sequence shown here is derived from an EMBL/GenBank/DDBJ whole genome shotgun (WGS) entry which is preliminary data.</text>
</comment>